<sequence>MGINKHFEVNNMSFTSSSLKLKLIIAFILLSIFCLLPAAWLALSSLEQVSEQQLQKMEQELKNSITANMQASGEQAGEKIKALLNLSYSTPASFARILSDSAIPNSPMARARIKALSESFLTANPNLSALYTHFESNGYDGKDSENIGNTAHSSKAEGGLELYYYRDGNELVYSPTETSRFKYGTSLNRYGIREFEWYLCSRDTNKPCILDPYLYELDNGSKVLMTTLSAPVNVNGQFRGIVGVDINLPILQQWITQQAKDLFDGQSTISLISQNQFLVASNAYKDHLGKKLNEFENSLNSTATNPNNSLNTSGDVWHVTVPIQLSSTNTQWQLIVSLKKDIALAPVNKLKAQANSNYIAVMTEYIVFLLFLAGLSIFAAIMLARSIVTPIAKVSGSIQNLASNEGDLTQKVEVHSHQELIKLANGLNSFIIKLADMISHLKTNSQHLAEQFVILEQKAKNVESDTDSQKVNLDSISTAVHEMSATASEVSHLASSTATGANQAIESLTSTQQSLKNNVDEVNELANTMDSTALQVSQVANRSQEITGIVSTIQAIAEQTNLLALNAAIEAARAGEQGRGFAVVADEVRSLASRTQSSTEEISSLITNLQQDVSHAVGALEHIQGSVVDTVDKTTESYTMLNATLDNINTISESTIQVATAAEEQSQVSEDISQRLVEISDTSVQLAALGNALNQLSLESTELINEVNDQLARLKV</sequence>
<dbReference type="PANTHER" id="PTHR32089">
    <property type="entry name" value="METHYL-ACCEPTING CHEMOTAXIS PROTEIN MCPB"/>
    <property type="match status" value="1"/>
</dbReference>
<dbReference type="GO" id="GO:0016020">
    <property type="term" value="C:membrane"/>
    <property type="evidence" value="ECO:0007669"/>
    <property type="project" value="UniProtKB-SubCell"/>
</dbReference>
<feature type="domain" description="HAMP" evidence="8">
    <location>
        <begin position="385"/>
        <end position="439"/>
    </location>
</feature>
<dbReference type="PROSITE" id="PS50111">
    <property type="entry name" value="CHEMOTAXIS_TRANSDUC_2"/>
    <property type="match status" value="1"/>
</dbReference>
<dbReference type="CDD" id="cd11386">
    <property type="entry name" value="MCP_signal"/>
    <property type="match status" value="1"/>
</dbReference>
<comment type="similarity">
    <text evidence="3">Belongs to the methyl-accepting chemotaxis (MCP) protein family.</text>
</comment>
<evidence type="ECO:0000256" key="4">
    <source>
        <dbReference type="PROSITE-ProRule" id="PRU00284"/>
    </source>
</evidence>
<feature type="coiled-coil region" evidence="5">
    <location>
        <begin position="43"/>
        <end position="74"/>
    </location>
</feature>
<dbReference type="CDD" id="cd12913">
    <property type="entry name" value="PDC1_MCP_like"/>
    <property type="match status" value="1"/>
</dbReference>
<evidence type="ECO:0000256" key="6">
    <source>
        <dbReference type="SAM" id="Phobius"/>
    </source>
</evidence>
<dbReference type="PROSITE" id="PS50885">
    <property type="entry name" value="HAMP"/>
    <property type="match status" value="1"/>
</dbReference>
<dbReference type="Gene3D" id="3.30.450.20">
    <property type="entry name" value="PAS domain"/>
    <property type="match status" value="1"/>
</dbReference>
<protein>
    <submittedName>
        <fullName evidence="9">Methyl-accepting chemotaxis protein</fullName>
    </submittedName>
</protein>
<evidence type="ECO:0000259" key="7">
    <source>
        <dbReference type="PROSITE" id="PS50111"/>
    </source>
</evidence>
<evidence type="ECO:0000256" key="5">
    <source>
        <dbReference type="SAM" id="Coils"/>
    </source>
</evidence>
<keyword evidence="2 4" id="KW-0807">Transducer</keyword>
<dbReference type="PANTHER" id="PTHR32089:SF112">
    <property type="entry name" value="LYSOZYME-LIKE PROTEIN-RELATED"/>
    <property type="match status" value="1"/>
</dbReference>
<dbReference type="InterPro" id="IPR004089">
    <property type="entry name" value="MCPsignal_dom"/>
</dbReference>
<comment type="caution">
    <text evidence="9">The sequence shown here is derived from an EMBL/GenBank/DDBJ whole genome shotgun (WGS) entry which is preliminary data.</text>
</comment>
<keyword evidence="5" id="KW-0175">Coiled coil</keyword>
<evidence type="ECO:0000256" key="2">
    <source>
        <dbReference type="ARBA" id="ARBA00023224"/>
    </source>
</evidence>
<organism evidence="9 10">
    <name type="scientific">Thalassotalea euphylliae</name>
    <dbReference type="NCBI Taxonomy" id="1655234"/>
    <lineage>
        <taxon>Bacteria</taxon>
        <taxon>Pseudomonadati</taxon>
        <taxon>Pseudomonadota</taxon>
        <taxon>Gammaproteobacteria</taxon>
        <taxon>Alteromonadales</taxon>
        <taxon>Colwelliaceae</taxon>
        <taxon>Thalassotalea</taxon>
    </lineage>
</organism>
<dbReference type="SMART" id="SM00283">
    <property type="entry name" value="MA"/>
    <property type="match status" value="1"/>
</dbReference>
<dbReference type="InterPro" id="IPR003660">
    <property type="entry name" value="HAMP_dom"/>
</dbReference>
<dbReference type="Proteomes" id="UP000256478">
    <property type="component" value="Unassembled WGS sequence"/>
</dbReference>
<evidence type="ECO:0000256" key="3">
    <source>
        <dbReference type="ARBA" id="ARBA00029447"/>
    </source>
</evidence>
<evidence type="ECO:0000313" key="9">
    <source>
        <dbReference type="EMBL" id="REL27342.1"/>
    </source>
</evidence>
<dbReference type="GO" id="GO:0007165">
    <property type="term" value="P:signal transduction"/>
    <property type="evidence" value="ECO:0007669"/>
    <property type="project" value="UniProtKB-KW"/>
</dbReference>
<keyword evidence="6" id="KW-1133">Transmembrane helix</keyword>
<gene>
    <name evidence="9" type="ORF">DXX93_12725</name>
</gene>
<dbReference type="CDD" id="cd06225">
    <property type="entry name" value="HAMP"/>
    <property type="match status" value="1"/>
</dbReference>
<evidence type="ECO:0000259" key="8">
    <source>
        <dbReference type="PROSITE" id="PS50885"/>
    </source>
</evidence>
<dbReference type="Pfam" id="PF22673">
    <property type="entry name" value="MCP-like_PDC_1"/>
    <property type="match status" value="1"/>
</dbReference>
<dbReference type="Pfam" id="PF00672">
    <property type="entry name" value="HAMP"/>
    <property type="match status" value="1"/>
</dbReference>
<dbReference type="Gene3D" id="1.10.287.950">
    <property type="entry name" value="Methyl-accepting chemotaxis protein"/>
    <property type="match status" value="1"/>
</dbReference>
<evidence type="ECO:0000256" key="1">
    <source>
        <dbReference type="ARBA" id="ARBA00004370"/>
    </source>
</evidence>
<dbReference type="EMBL" id="QUOU01000001">
    <property type="protein sequence ID" value="REL27342.1"/>
    <property type="molecule type" value="Genomic_DNA"/>
</dbReference>
<comment type="subcellular location">
    <subcellularLocation>
        <location evidence="1">Membrane</location>
    </subcellularLocation>
</comment>
<dbReference type="SUPFAM" id="SSF58104">
    <property type="entry name" value="Methyl-accepting chemotaxis protein (MCP) signaling domain"/>
    <property type="match status" value="1"/>
</dbReference>
<dbReference type="GO" id="GO:0006935">
    <property type="term" value="P:chemotaxis"/>
    <property type="evidence" value="ECO:0007669"/>
    <property type="project" value="UniProtKB-ARBA"/>
</dbReference>
<dbReference type="SMART" id="SM00304">
    <property type="entry name" value="HAMP"/>
    <property type="match status" value="1"/>
</dbReference>
<accession>A0A3E0TTN3</accession>
<dbReference type="AlphaFoldDB" id="A0A3E0TTN3"/>
<reference evidence="9 10" key="1">
    <citation type="submission" date="2018-08" db="EMBL/GenBank/DDBJ databases">
        <title>Thalassotalea euphylliae genome.</title>
        <authorList>
            <person name="Summers S."/>
            <person name="Rice S.A."/>
            <person name="Freckelton M.L."/>
            <person name="Nedved B.T."/>
            <person name="Hadfield M.G."/>
        </authorList>
    </citation>
    <scope>NUCLEOTIDE SEQUENCE [LARGE SCALE GENOMIC DNA]</scope>
    <source>
        <strain evidence="9 10">H1</strain>
    </source>
</reference>
<feature type="domain" description="Methyl-accepting transducer" evidence="7">
    <location>
        <begin position="444"/>
        <end position="680"/>
    </location>
</feature>
<dbReference type="Pfam" id="PF00015">
    <property type="entry name" value="MCPsignal"/>
    <property type="match status" value="1"/>
</dbReference>
<proteinExistence type="inferred from homology"/>
<dbReference type="FunFam" id="1.10.287.950:FF:000001">
    <property type="entry name" value="Methyl-accepting chemotaxis sensory transducer"/>
    <property type="match status" value="1"/>
</dbReference>
<keyword evidence="6" id="KW-0812">Transmembrane</keyword>
<dbReference type="OrthoDB" id="2489132at2"/>
<name>A0A3E0TTN3_9GAMM</name>
<evidence type="ECO:0000313" key="10">
    <source>
        <dbReference type="Proteomes" id="UP000256478"/>
    </source>
</evidence>
<feature type="transmembrane region" description="Helical" evidence="6">
    <location>
        <begin position="365"/>
        <end position="384"/>
    </location>
</feature>
<keyword evidence="6" id="KW-0472">Membrane</keyword>
<feature type="transmembrane region" description="Helical" evidence="6">
    <location>
        <begin position="21"/>
        <end position="43"/>
    </location>
</feature>